<dbReference type="PROSITE" id="PS51194">
    <property type="entry name" value="HELICASE_CTER"/>
    <property type="match status" value="1"/>
</dbReference>
<feature type="domain" description="Helicase C-terminal" evidence="14">
    <location>
        <begin position="717"/>
        <end position="891"/>
    </location>
</feature>
<dbReference type="Pfam" id="PF04408">
    <property type="entry name" value="WHD_HA2"/>
    <property type="match status" value="1"/>
</dbReference>
<evidence type="ECO:0000256" key="5">
    <source>
        <dbReference type="ARBA" id="ARBA00022801"/>
    </source>
</evidence>
<evidence type="ECO:0000256" key="1">
    <source>
        <dbReference type="ARBA" id="ARBA00004123"/>
    </source>
</evidence>
<dbReference type="GO" id="GO:0071006">
    <property type="term" value="C:U2-type catalytic step 1 spliceosome"/>
    <property type="evidence" value="ECO:0007669"/>
    <property type="project" value="UniProtKB-ARBA"/>
</dbReference>
<keyword evidence="9" id="KW-0539">Nucleus</keyword>
<feature type="compositionally biased region" description="Basic and acidic residues" evidence="12">
    <location>
        <begin position="391"/>
        <end position="412"/>
    </location>
</feature>
<proteinExistence type="predicted"/>
<dbReference type="Pfam" id="PF00270">
    <property type="entry name" value="DEAD"/>
    <property type="match status" value="1"/>
</dbReference>
<feature type="domain" description="Helicase ATP-binding" evidence="13">
    <location>
        <begin position="529"/>
        <end position="692"/>
    </location>
</feature>
<dbReference type="GO" id="GO:0016787">
    <property type="term" value="F:hydrolase activity"/>
    <property type="evidence" value="ECO:0007669"/>
    <property type="project" value="UniProtKB-KW"/>
</dbReference>
<dbReference type="GO" id="GO:0003724">
    <property type="term" value="F:RNA helicase activity"/>
    <property type="evidence" value="ECO:0007669"/>
    <property type="project" value="UniProtKB-EC"/>
</dbReference>
<dbReference type="GO" id="GO:0008380">
    <property type="term" value="P:RNA splicing"/>
    <property type="evidence" value="ECO:0007669"/>
    <property type="project" value="UniProtKB-KW"/>
</dbReference>
<evidence type="ECO:0000256" key="12">
    <source>
        <dbReference type="SAM" id="MobiDB-lite"/>
    </source>
</evidence>
<dbReference type="InterPro" id="IPR001650">
    <property type="entry name" value="Helicase_C-like"/>
</dbReference>
<keyword evidence="6" id="KW-0347">Helicase</keyword>
<feature type="compositionally biased region" description="Low complexity" evidence="12">
    <location>
        <begin position="82"/>
        <end position="98"/>
    </location>
</feature>
<comment type="catalytic activity">
    <reaction evidence="10">
        <text>ATP + H2O = ADP + phosphate + H(+)</text>
        <dbReference type="Rhea" id="RHEA:13065"/>
        <dbReference type="ChEBI" id="CHEBI:15377"/>
        <dbReference type="ChEBI" id="CHEBI:15378"/>
        <dbReference type="ChEBI" id="CHEBI:30616"/>
        <dbReference type="ChEBI" id="CHEBI:43474"/>
        <dbReference type="ChEBI" id="CHEBI:456216"/>
        <dbReference type="EC" id="3.6.4.13"/>
    </reaction>
</comment>
<keyword evidence="11" id="KW-0175">Coiled coil</keyword>
<dbReference type="PANTHER" id="PTHR18934">
    <property type="entry name" value="ATP-DEPENDENT RNA HELICASE"/>
    <property type="match status" value="1"/>
</dbReference>
<keyword evidence="5" id="KW-0378">Hydrolase</keyword>
<dbReference type="PROSITE" id="PS00690">
    <property type="entry name" value="DEAH_ATP_HELICASE"/>
    <property type="match status" value="1"/>
</dbReference>
<evidence type="ECO:0000256" key="11">
    <source>
        <dbReference type="SAM" id="Coils"/>
    </source>
</evidence>
<dbReference type="AlphaFoldDB" id="A0A7S4ABF6"/>
<name>A0A7S4ABF6_9STRA</name>
<dbReference type="SMART" id="SM00487">
    <property type="entry name" value="DEXDc"/>
    <property type="match status" value="1"/>
</dbReference>
<feature type="compositionally biased region" description="Acidic residues" evidence="12">
    <location>
        <begin position="176"/>
        <end position="191"/>
    </location>
</feature>
<evidence type="ECO:0000256" key="8">
    <source>
        <dbReference type="ARBA" id="ARBA00023187"/>
    </source>
</evidence>
<dbReference type="EMBL" id="HBIX01003597">
    <property type="protein sequence ID" value="CAE0710062.1"/>
    <property type="molecule type" value="Transcribed_RNA"/>
</dbReference>
<dbReference type="Pfam" id="PF21010">
    <property type="entry name" value="HA2_C"/>
    <property type="match status" value="1"/>
</dbReference>
<keyword evidence="3" id="KW-0507">mRNA processing</keyword>
<dbReference type="InterPro" id="IPR027417">
    <property type="entry name" value="P-loop_NTPase"/>
</dbReference>
<dbReference type="SMART" id="SM00847">
    <property type="entry name" value="HA2"/>
    <property type="match status" value="1"/>
</dbReference>
<feature type="compositionally biased region" description="Basic and acidic residues" evidence="12">
    <location>
        <begin position="486"/>
        <end position="500"/>
    </location>
</feature>
<dbReference type="InterPro" id="IPR011709">
    <property type="entry name" value="DEAD-box_helicase_OB_fold"/>
</dbReference>
<feature type="coiled-coil region" evidence="11">
    <location>
        <begin position="335"/>
        <end position="366"/>
    </location>
</feature>
<evidence type="ECO:0000256" key="10">
    <source>
        <dbReference type="ARBA" id="ARBA00047984"/>
    </source>
</evidence>
<dbReference type="CDD" id="cd18791">
    <property type="entry name" value="SF2_C_RHA"/>
    <property type="match status" value="1"/>
</dbReference>
<dbReference type="PROSITE" id="PS51192">
    <property type="entry name" value="HELICASE_ATP_BIND_1"/>
    <property type="match status" value="1"/>
</dbReference>
<dbReference type="Pfam" id="PF07717">
    <property type="entry name" value="OB_NTP_bind"/>
    <property type="match status" value="1"/>
</dbReference>
<feature type="compositionally biased region" description="Basic and acidic residues" evidence="12">
    <location>
        <begin position="248"/>
        <end position="287"/>
    </location>
</feature>
<feature type="region of interest" description="Disordered" evidence="12">
    <location>
        <begin position="71"/>
        <end position="101"/>
    </location>
</feature>
<dbReference type="InterPro" id="IPR014001">
    <property type="entry name" value="Helicase_ATP-bd"/>
</dbReference>
<dbReference type="SUPFAM" id="SSF52540">
    <property type="entry name" value="P-loop containing nucleoside triphosphate hydrolases"/>
    <property type="match status" value="1"/>
</dbReference>
<dbReference type="FunFam" id="3.40.50.300:FF:000726">
    <property type="entry name" value="Pre-mRNA-splicing factor ATP-dependent RNA helicase"/>
    <property type="match status" value="1"/>
</dbReference>
<dbReference type="Gene3D" id="3.40.50.300">
    <property type="entry name" value="P-loop containing nucleotide triphosphate hydrolases"/>
    <property type="match status" value="2"/>
</dbReference>
<comment type="subcellular location">
    <subcellularLocation>
        <location evidence="1">Nucleus</location>
    </subcellularLocation>
</comment>
<dbReference type="InterPro" id="IPR048333">
    <property type="entry name" value="HA2_WH"/>
</dbReference>
<evidence type="ECO:0000259" key="14">
    <source>
        <dbReference type="PROSITE" id="PS51194"/>
    </source>
</evidence>
<dbReference type="InterPro" id="IPR002464">
    <property type="entry name" value="DNA/RNA_helicase_DEAH_CS"/>
</dbReference>
<dbReference type="GO" id="GO:0071013">
    <property type="term" value="C:catalytic step 2 spliceosome"/>
    <property type="evidence" value="ECO:0007669"/>
    <property type="project" value="TreeGrafter"/>
</dbReference>
<dbReference type="InterPro" id="IPR007502">
    <property type="entry name" value="Helicase-assoc_dom"/>
</dbReference>
<protein>
    <recommendedName>
        <fullName evidence="2">RNA helicase</fullName>
        <ecNumber evidence="2">3.6.4.13</ecNumber>
    </recommendedName>
</protein>
<evidence type="ECO:0000256" key="7">
    <source>
        <dbReference type="ARBA" id="ARBA00022840"/>
    </source>
</evidence>
<sequence>MGKASSSKAQLQQWCEDNLHDLLGFADSALASYLVHIASRAKSANEIEHVLREGDVKARTEDAQRSFCKGLYQKARGGERNGGSSSAGRTGSKSSASAMTNAQWADKANEYSLLEYDDEIDDDANGTDDNGGRRREERKKKKSSSRSTSATTTSSIRDSKRDRLKEKKKRYRSYDNDDDGDDDSNDDDDSLDKDGSKRSSGAVREQSIEDRRRKRRQEKRKRESENKQNDGTPNDKDEDENQNDALTPEERAKLEREKDKRERDEFVERMLERDQKKTKQKMIKTEADNDESEEALEARIKMEDRLARGETVVADDGEEMTLDRLRVESRRVYLKNRQDREVTLLKQSLEDEEELFRDQKLSAKERREIELRRQIIKMVEKNEKQDEDNDHGDGFYRLPDEYDDKDTKESQDQARLSSRYVEEKREKSEQELWEESQTRKAEITHRKKRSHETEKQYDLIFDDQIDFVMQETTKGYDKRDKRHRNNGKDKVKREDKNEEQTAIKPITEHEKILAGRKKLPVFPYREEFLAAVKEHQILVLVGETGSGKTTQIPQYLHEIGYSELGKIGCTQPRRVAAMSVAARVSQEMNVKLGKEVGYSIRFENCTSDSTKIQYMTDGMLLREILTEPDLASYSCMIIDEAHERTLHSDILFGLVKDIVRFRNDLKLIISSATMDAEKFSKYFDDASIFMIPGRMFPVDIFYTKSPEADYVDAAVVTVLQIHVSQPLGGDVLVFLTGQEEIETAAEILTQRSRNLGSKINELMICPVYANLPSEQQAKIFEKTPKRARKVVLATNIAETSLTIDGICYVIDTGFNKQKSFNARSGMESLVVTPVSQAASNQRAGRAGRTQPGKCFRLFTAWSFQHELEPNTVPEILRTNLGNVVLMLKSLGINDLIHFDFMDKPPADALIRALEQLYALGALNDVGELTKLGRRMAEFPLEPMLSKVVICSEEYKCVNEVLSTVAMLSLGASVFYRPKEKKIMADTARMNFARGGGGDHATLLRCYRDWASTDYSDGWCFENFVQVRSIRRARDIREQLEGLCERVEIDQNISKPDDNDALLKAITSGFFYNVAKLGRTGEYQTVKQQRTVYIHPSSVLAKEEQPPPWLVYFELAFTTKEFMRQVAPIDPSWLVEIAPHYYQQSDVEDSKTKKLPKSRRR</sequence>
<keyword evidence="4" id="KW-0547">Nucleotide-binding</keyword>
<feature type="region of interest" description="Disordered" evidence="12">
    <location>
        <begin position="474"/>
        <end position="500"/>
    </location>
</feature>
<evidence type="ECO:0000256" key="4">
    <source>
        <dbReference type="ARBA" id="ARBA00022741"/>
    </source>
</evidence>
<dbReference type="InterPro" id="IPR011545">
    <property type="entry name" value="DEAD/DEAH_box_helicase_dom"/>
</dbReference>
<dbReference type="GO" id="GO:0003723">
    <property type="term" value="F:RNA binding"/>
    <property type="evidence" value="ECO:0007669"/>
    <property type="project" value="TreeGrafter"/>
</dbReference>
<feature type="compositionally biased region" description="Basic and acidic residues" evidence="12">
    <location>
        <begin position="420"/>
        <end position="444"/>
    </location>
</feature>
<reference evidence="15" key="1">
    <citation type="submission" date="2021-01" db="EMBL/GenBank/DDBJ databases">
        <authorList>
            <person name="Corre E."/>
            <person name="Pelletier E."/>
            <person name="Niang G."/>
            <person name="Scheremetjew M."/>
            <person name="Finn R."/>
            <person name="Kale V."/>
            <person name="Holt S."/>
            <person name="Cochrane G."/>
            <person name="Meng A."/>
            <person name="Brown T."/>
            <person name="Cohen L."/>
        </authorList>
    </citation>
    <scope>NUCLEOTIDE SEQUENCE</scope>
    <source>
        <strain evidence="15">10249 10 AB</strain>
    </source>
</reference>
<evidence type="ECO:0000313" key="15">
    <source>
        <dbReference type="EMBL" id="CAE0710062.1"/>
    </source>
</evidence>
<dbReference type="GO" id="GO:0006397">
    <property type="term" value="P:mRNA processing"/>
    <property type="evidence" value="ECO:0007669"/>
    <property type="project" value="UniProtKB-KW"/>
</dbReference>
<keyword evidence="8" id="KW-0508">mRNA splicing</keyword>
<evidence type="ECO:0000256" key="3">
    <source>
        <dbReference type="ARBA" id="ARBA00022664"/>
    </source>
</evidence>
<evidence type="ECO:0000256" key="9">
    <source>
        <dbReference type="ARBA" id="ARBA00023242"/>
    </source>
</evidence>
<feature type="compositionally biased region" description="Acidic residues" evidence="12">
    <location>
        <begin position="117"/>
        <end position="126"/>
    </location>
</feature>
<dbReference type="Gene3D" id="1.20.120.1080">
    <property type="match status" value="1"/>
</dbReference>
<dbReference type="SMART" id="SM00490">
    <property type="entry name" value="HELICc"/>
    <property type="match status" value="1"/>
</dbReference>
<dbReference type="Pfam" id="PF00271">
    <property type="entry name" value="Helicase_C"/>
    <property type="match status" value="1"/>
</dbReference>
<organism evidence="15">
    <name type="scientific">Pseudo-nitzschia australis</name>
    <dbReference type="NCBI Taxonomy" id="44445"/>
    <lineage>
        <taxon>Eukaryota</taxon>
        <taxon>Sar</taxon>
        <taxon>Stramenopiles</taxon>
        <taxon>Ochrophyta</taxon>
        <taxon>Bacillariophyta</taxon>
        <taxon>Bacillariophyceae</taxon>
        <taxon>Bacillariophycidae</taxon>
        <taxon>Bacillariales</taxon>
        <taxon>Bacillariaceae</taxon>
        <taxon>Pseudo-nitzschia</taxon>
    </lineage>
</organism>
<feature type="region of interest" description="Disordered" evidence="12">
    <location>
        <begin position="381"/>
        <end position="453"/>
    </location>
</feature>
<dbReference type="PANTHER" id="PTHR18934:SF83">
    <property type="entry name" value="PRE-MRNA-SPLICING FACTOR ATP-DEPENDENT RNA HELICASE DHX16"/>
    <property type="match status" value="1"/>
</dbReference>
<dbReference type="FunFam" id="1.20.120.1080:FF:000001">
    <property type="entry name" value="Pre-mRNA-splicing factor ATP-dependent RNA helicase"/>
    <property type="match status" value="1"/>
</dbReference>
<evidence type="ECO:0000256" key="2">
    <source>
        <dbReference type="ARBA" id="ARBA00012552"/>
    </source>
</evidence>
<dbReference type="EC" id="3.6.4.13" evidence="2"/>
<evidence type="ECO:0000256" key="6">
    <source>
        <dbReference type="ARBA" id="ARBA00022806"/>
    </source>
</evidence>
<dbReference type="GO" id="GO:0005524">
    <property type="term" value="F:ATP binding"/>
    <property type="evidence" value="ECO:0007669"/>
    <property type="project" value="UniProtKB-KW"/>
</dbReference>
<keyword evidence="7" id="KW-0067">ATP-binding</keyword>
<accession>A0A7S4ABF6</accession>
<feature type="region of interest" description="Disordered" evidence="12">
    <location>
        <begin position="117"/>
        <end position="294"/>
    </location>
</feature>
<dbReference type="FunFam" id="3.40.50.300:FF:000007">
    <property type="entry name" value="Pre-mRNA-splicing factor ATP-dependent RNA helicase"/>
    <property type="match status" value="1"/>
</dbReference>
<feature type="compositionally biased region" description="Low complexity" evidence="12">
    <location>
        <begin position="145"/>
        <end position="156"/>
    </location>
</feature>
<evidence type="ECO:0000259" key="13">
    <source>
        <dbReference type="PROSITE" id="PS51192"/>
    </source>
</evidence>
<gene>
    <name evidence="15" type="ORF">PAUS00366_LOCUS2782</name>
</gene>